<keyword evidence="8" id="KW-1185">Reference proteome</keyword>
<protein>
    <submittedName>
        <fullName evidence="7">D-amino-acid dehydrogenase</fullName>
    </submittedName>
</protein>
<evidence type="ECO:0000313" key="7">
    <source>
        <dbReference type="EMBL" id="REF35845.1"/>
    </source>
</evidence>
<dbReference type="InterPro" id="IPR006076">
    <property type="entry name" value="FAD-dep_OxRdtase"/>
</dbReference>
<evidence type="ECO:0000256" key="1">
    <source>
        <dbReference type="ARBA" id="ARBA00001974"/>
    </source>
</evidence>
<organism evidence="7 8">
    <name type="scientific">Thermasporomyces composti</name>
    <dbReference type="NCBI Taxonomy" id="696763"/>
    <lineage>
        <taxon>Bacteria</taxon>
        <taxon>Bacillati</taxon>
        <taxon>Actinomycetota</taxon>
        <taxon>Actinomycetes</taxon>
        <taxon>Propionibacteriales</taxon>
        <taxon>Nocardioidaceae</taxon>
        <taxon>Thermasporomyces</taxon>
    </lineage>
</organism>
<evidence type="ECO:0000256" key="2">
    <source>
        <dbReference type="ARBA" id="ARBA00009410"/>
    </source>
</evidence>
<dbReference type="PANTHER" id="PTHR13847:SF286">
    <property type="entry name" value="D-AMINO ACID DEHYDROGENASE"/>
    <property type="match status" value="1"/>
</dbReference>
<feature type="region of interest" description="Disordered" evidence="5">
    <location>
        <begin position="370"/>
        <end position="391"/>
    </location>
</feature>
<evidence type="ECO:0000256" key="4">
    <source>
        <dbReference type="ARBA" id="ARBA00023002"/>
    </source>
</evidence>
<dbReference type="Proteomes" id="UP000256485">
    <property type="component" value="Unassembled WGS sequence"/>
</dbReference>
<dbReference type="InterPro" id="IPR036188">
    <property type="entry name" value="FAD/NAD-bd_sf"/>
</dbReference>
<evidence type="ECO:0000313" key="8">
    <source>
        <dbReference type="Proteomes" id="UP000256485"/>
    </source>
</evidence>
<dbReference type="GO" id="GO:0005737">
    <property type="term" value="C:cytoplasm"/>
    <property type="evidence" value="ECO:0007669"/>
    <property type="project" value="TreeGrafter"/>
</dbReference>
<reference evidence="7 8" key="1">
    <citation type="submission" date="2018-08" db="EMBL/GenBank/DDBJ databases">
        <title>Sequencing the genomes of 1000 actinobacteria strains.</title>
        <authorList>
            <person name="Klenk H.-P."/>
        </authorList>
    </citation>
    <scope>NUCLEOTIDE SEQUENCE [LARGE SCALE GENOMIC DNA]</scope>
    <source>
        <strain evidence="7 8">DSM 22891</strain>
    </source>
</reference>
<evidence type="ECO:0000256" key="5">
    <source>
        <dbReference type="SAM" id="MobiDB-lite"/>
    </source>
</evidence>
<sequence>MRVVVIGAGIVGASTAYHLATRYGTRGDLDVVLVDREDAGRATDAGAGIVCPWISPYVDTRSPAYQLNVRGASYYPRLLARLAEAGEPHSGFSAVGAVFVSPDPDEVARAYEHLAARTARTPAAGVATRLQPEEVRRLFPPLRADLGGVHVSGGGRVDGRVLRDVLLRAGSRFGVRRLTRSARLLLDHDRCTGVVVDGPGGGKAIRADAVVVAAGAWSDQILAPTGVRVGVAPQKGQIVHLHAPDTDTSSWPVIQPAGSHYLLAFPGGRIVVGATREDGSGYDVRITAAGLREVLSDALAVAPGLGDLTVLETRVGLRPLSDDGLPVVGRLPHDENVVVATGLGATGLTAGPYVGALAAALALGEDLDVLEDDTPNQPPLDLAPFRPGRHR</sequence>
<comment type="caution">
    <text evidence="7">The sequence shown here is derived from an EMBL/GenBank/DDBJ whole genome shotgun (WGS) entry which is preliminary data.</text>
</comment>
<dbReference type="RefSeq" id="WP_115849566.1">
    <property type="nucleotide sequence ID" value="NZ_QTUC01000001.1"/>
</dbReference>
<accession>A0A3D9VA20</accession>
<dbReference type="Gene3D" id="3.50.50.60">
    <property type="entry name" value="FAD/NAD(P)-binding domain"/>
    <property type="match status" value="1"/>
</dbReference>
<keyword evidence="4" id="KW-0560">Oxidoreductase</keyword>
<dbReference type="OrthoDB" id="9806257at2"/>
<feature type="domain" description="FAD dependent oxidoreductase" evidence="6">
    <location>
        <begin position="2"/>
        <end position="361"/>
    </location>
</feature>
<dbReference type="PANTHER" id="PTHR13847">
    <property type="entry name" value="SARCOSINE DEHYDROGENASE-RELATED"/>
    <property type="match status" value="1"/>
</dbReference>
<comment type="similarity">
    <text evidence="2">Belongs to the DadA oxidoreductase family.</text>
</comment>
<dbReference type="AlphaFoldDB" id="A0A3D9VA20"/>
<gene>
    <name evidence="7" type="ORF">DFJ64_1237</name>
</gene>
<keyword evidence="3" id="KW-0285">Flavoprotein</keyword>
<evidence type="ECO:0000256" key="3">
    <source>
        <dbReference type="ARBA" id="ARBA00022630"/>
    </source>
</evidence>
<dbReference type="EMBL" id="QTUC01000001">
    <property type="protein sequence ID" value="REF35845.1"/>
    <property type="molecule type" value="Genomic_DNA"/>
</dbReference>
<dbReference type="SUPFAM" id="SSF54373">
    <property type="entry name" value="FAD-linked reductases, C-terminal domain"/>
    <property type="match status" value="1"/>
</dbReference>
<evidence type="ECO:0000259" key="6">
    <source>
        <dbReference type="Pfam" id="PF01266"/>
    </source>
</evidence>
<name>A0A3D9VA20_THECX</name>
<proteinExistence type="inferred from homology"/>
<dbReference type="Pfam" id="PF01266">
    <property type="entry name" value="DAO"/>
    <property type="match status" value="1"/>
</dbReference>
<comment type="cofactor">
    <cofactor evidence="1">
        <name>FAD</name>
        <dbReference type="ChEBI" id="CHEBI:57692"/>
    </cofactor>
</comment>
<dbReference type="Gene3D" id="3.30.9.10">
    <property type="entry name" value="D-Amino Acid Oxidase, subunit A, domain 2"/>
    <property type="match status" value="1"/>
</dbReference>
<dbReference type="GO" id="GO:0016491">
    <property type="term" value="F:oxidoreductase activity"/>
    <property type="evidence" value="ECO:0007669"/>
    <property type="project" value="UniProtKB-KW"/>
</dbReference>
<dbReference type="SUPFAM" id="SSF51905">
    <property type="entry name" value="FAD/NAD(P)-binding domain"/>
    <property type="match status" value="1"/>
</dbReference>